<dbReference type="EMBL" id="BSCH01000036">
    <property type="protein sequence ID" value="GLG92085.1"/>
    <property type="molecule type" value="Genomic_DNA"/>
</dbReference>
<evidence type="ECO:0000256" key="1">
    <source>
        <dbReference type="ARBA" id="ARBA00004651"/>
    </source>
</evidence>
<comment type="caution">
    <text evidence="9">The sequence shown here is derived from an EMBL/GenBank/DDBJ whole genome shotgun (WGS) entry which is preliminary data.</text>
</comment>
<keyword evidence="5 7" id="KW-1133">Transmembrane helix</keyword>
<feature type="transmembrane region" description="Helical" evidence="7">
    <location>
        <begin position="20"/>
        <end position="41"/>
    </location>
</feature>
<accession>A0A9W6CGW6</accession>
<reference evidence="9" key="3">
    <citation type="journal article" date="2023" name="Int. J. Syst. Evol. Microbiol.">
        <title>Sellimonas catena sp. nov., isolated from human faeces.</title>
        <authorList>
            <person name="Hisatomi A."/>
            <person name="Ohkuma M."/>
            <person name="Sakamoto M."/>
        </authorList>
    </citation>
    <scope>NUCLEOTIDE SEQUENCE</scope>
    <source>
        <strain evidence="9">18CBH55</strain>
    </source>
</reference>
<proteinExistence type="inferred from homology"/>
<dbReference type="PANTHER" id="PTHR32309">
    <property type="entry name" value="TYROSINE-PROTEIN KINASE"/>
    <property type="match status" value="1"/>
</dbReference>
<keyword evidence="6 7" id="KW-0472">Membrane</keyword>
<evidence type="ECO:0000313" key="9">
    <source>
        <dbReference type="EMBL" id="GLG92085.1"/>
    </source>
</evidence>
<feature type="domain" description="Polysaccharide chain length determinant N-terminal" evidence="8">
    <location>
        <begin position="11"/>
        <end position="96"/>
    </location>
</feature>
<dbReference type="GO" id="GO:0005886">
    <property type="term" value="C:plasma membrane"/>
    <property type="evidence" value="ECO:0007669"/>
    <property type="project" value="UniProtKB-SubCell"/>
</dbReference>
<comment type="similarity">
    <text evidence="2">Belongs to the CpsC/CapA family.</text>
</comment>
<evidence type="ECO:0000256" key="3">
    <source>
        <dbReference type="ARBA" id="ARBA00022475"/>
    </source>
</evidence>
<dbReference type="GO" id="GO:0004713">
    <property type="term" value="F:protein tyrosine kinase activity"/>
    <property type="evidence" value="ECO:0007669"/>
    <property type="project" value="TreeGrafter"/>
</dbReference>
<dbReference type="Proteomes" id="UP001145094">
    <property type="component" value="Unassembled WGS sequence"/>
</dbReference>
<feature type="transmembrane region" description="Helical" evidence="7">
    <location>
        <begin position="178"/>
        <end position="198"/>
    </location>
</feature>
<reference evidence="9" key="2">
    <citation type="submission" date="2022-11" db="EMBL/GenBank/DDBJ databases">
        <title>Draft genome sequence of Sellimonas catena strain 18CBH55.</title>
        <authorList>
            <person name="Atsushi H."/>
            <person name="Moriya O."/>
            <person name="Mitsuo S."/>
        </authorList>
    </citation>
    <scope>NUCLEOTIDE SEQUENCE</scope>
    <source>
        <strain evidence="9">18CBH55</strain>
    </source>
</reference>
<organism evidence="9 10">
    <name type="scientific">Sellimonas catena</name>
    <dbReference type="NCBI Taxonomy" id="2994035"/>
    <lineage>
        <taxon>Bacteria</taxon>
        <taxon>Bacillati</taxon>
        <taxon>Bacillota</taxon>
        <taxon>Clostridia</taxon>
        <taxon>Lachnospirales</taxon>
        <taxon>Lachnospiraceae</taxon>
        <taxon>Sellimonas</taxon>
    </lineage>
</organism>
<name>A0A9W6CGW6_9FIRM</name>
<dbReference type="Pfam" id="PF02706">
    <property type="entry name" value="Wzz"/>
    <property type="match status" value="1"/>
</dbReference>
<evidence type="ECO:0000259" key="8">
    <source>
        <dbReference type="Pfam" id="PF02706"/>
    </source>
</evidence>
<gene>
    <name evidence="9" type="ORF">Selli2_35120</name>
</gene>
<dbReference type="PANTHER" id="PTHR32309:SF13">
    <property type="entry name" value="FERRIC ENTEROBACTIN TRANSPORT PROTEIN FEPE"/>
    <property type="match status" value="1"/>
</dbReference>
<reference evidence="9" key="1">
    <citation type="submission" date="2022-11" db="EMBL/GenBank/DDBJ databases">
        <title>Draft genome sequence of Sellimonas catena strain 18CBH55.</title>
        <authorList>
            <person name="Hisatomi A."/>
            <person name="Ohkuma M."/>
            <person name="Sakamoto M."/>
        </authorList>
    </citation>
    <scope>NUCLEOTIDE SEQUENCE</scope>
    <source>
        <strain evidence="9">18CBH55</strain>
    </source>
</reference>
<evidence type="ECO:0000256" key="4">
    <source>
        <dbReference type="ARBA" id="ARBA00022692"/>
    </source>
</evidence>
<protein>
    <submittedName>
        <fullName evidence="9">Chain-length determining protein</fullName>
    </submittedName>
</protein>
<keyword evidence="4 7" id="KW-0812">Transmembrane</keyword>
<sequence length="228" mass="24675">MKRLKYQELGIDIQELAYVLWKKIGILLLCTIIGAGVTGVYTKLFVTPQYQSSAMIYIYGSTASFNSSKLTLSSELTEDYTTLAKSREVMEGVIDKMGFDCTTQELASAISVSHDENSSILMMTATNSDPKVAADIANSVADETAERISEVMNIDKPSTVEDAVVSSSPVSPNLLKNILIGAFAGLVIAAGVIILSFLKDDTIKTSDDVAHYLDTTLLACLPKEKTRK</sequence>
<keyword evidence="3" id="KW-1003">Cell membrane</keyword>
<comment type="subcellular location">
    <subcellularLocation>
        <location evidence="1">Cell membrane</location>
        <topology evidence="1">Multi-pass membrane protein</topology>
    </subcellularLocation>
</comment>
<evidence type="ECO:0000256" key="5">
    <source>
        <dbReference type="ARBA" id="ARBA00022989"/>
    </source>
</evidence>
<dbReference type="InterPro" id="IPR003856">
    <property type="entry name" value="LPS_length_determ_N"/>
</dbReference>
<evidence type="ECO:0000256" key="7">
    <source>
        <dbReference type="SAM" id="Phobius"/>
    </source>
</evidence>
<evidence type="ECO:0000313" key="10">
    <source>
        <dbReference type="Proteomes" id="UP001145094"/>
    </source>
</evidence>
<dbReference type="RefSeq" id="WP_281845986.1">
    <property type="nucleotide sequence ID" value="NZ_BSCH01000036.1"/>
</dbReference>
<dbReference type="AlphaFoldDB" id="A0A9W6CGW6"/>
<dbReference type="InterPro" id="IPR050445">
    <property type="entry name" value="Bact_polysacc_biosynth/exp"/>
</dbReference>
<evidence type="ECO:0000256" key="2">
    <source>
        <dbReference type="ARBA" id="ARBA00006683"/>
    </source>
</evidence>
<evidence type="ECO:0000256" key="6">
    <source>
        <dbReference type="ARBA" id="ARBA00023136"/>
    </source>
</evidence>